<organism evidence="9 10">
    <name type="scientific">Enterococcus durans</name>
    <dbReference type="NCBI Taxonomy" id="53345"/>
    <lineage>
        <taxon>Bacteria</taxon>
        <taxon>Bacillati</taxon>
        <taxon>Bacillota</taxon>
        <taxon>Bacilli</taxon>
        <taxon>Lactobacillales</taxon>
        <taxon>Enterococcaceae</taxon>
        <taxon>Enterococcus</taxon>
    </lineage>
</organism>
<dbReference type="Pfam" id="PF02782">
    <property type="entry name" value="FGGY_C"/>
    <property type="match status" value="1"/>
</dbReference>
<keyword evidence="4" id="KW-0418">Kinase</keyword>
<dbReference type="AlphaFoldDB" id="A0A367CE62"/>
<dbReference type="InterPro" id="IPR013449">
    <property type="entry name" value="Rhamnulokinase"/>
</dbReference>
<dbReference type="SUPFAM" id="SSF53067">
    <property type="entry name" value="Actin-like ATPase domain"/>
    <property type="match status" value="2"/>
</dbReference>
<gene>
    <name evidence="9" type="ORF">EA71_01519</name>
</gene>
<dbReference type="GO" id="GO:0005524">
    <property type="term" value="F:ATP binding"/>
    <property type="evidence" value="ECO:0007669"/>
    <property type="project" value="UniProtKB-KW"/>
</dbReference>
<evidence type="ECO:0000256" key="2">
    <source>
        <dbReference type="ARBA" id="ARBA00022679"/>
    </source>
</evidence>
<sequence>MSKKNVIAIDLGASSGRLISGSFDGKKISLKEQFRFSNQPIALLGSLYWNHLKIFQEIKYGLSIAEKNLEEIASMSVDTWGVDYGCIDHLGKVINTPYSYRDPRAGNYKELFEQQFSSREIFFETGVQLDVIDSIMQLFADLQEHPYLKEEIEKILFMPNLIEYFFSGKKVNEFTIASTSGLLDSQTRDFSSFIFDKLGFERSWFGEVQEKSTVLGKILPQIQKELGLTSEIEVVSGVGHDTAAAVLALPVREENNNETAFISCGTWSIVGAQTKAPVVNDAVFSSGLTNEGCYGGSNRLLKNITGLWIIQELQKEWSHQGEMVGFDSMVDLAVEAGPAKSYINPNYATFSAPGGMEQKVIDFIKKTEQPLPESRGELLRIIYESLTLSYAKTIQIIEENTGYDIKTIYMFGGGIQNKLLVNLTADYTQKIIQTGPVEASVMGNIISQLLALGLIEEKDRIEVLKNSFVSRRIEPNVVKKDIQAARSTFEKISQID</sequence>
<evidence type="ECO:0000259" key="8">
    <source>
        <dbReference type="Pfam" id="PF02782"/>
    </source>
</evidence>
<dbReference type="RefSeq" id="WP_113845691.1">
    <property type="nucleotide sequence ID" value="NZ_LEPB01000004.1"/>
</dbReference>
<accession>A0A367CE62</accession>
<keyword evidence="3" id="KW-0547">Nucleotide-binding</keyword>
<dbReference type="Proteomes" id="UP000252797">
    <property type="component" value="Unassembled WGS sequence"/>
</dbReference>
<dbReference type="InterPro" id="IPR050406">
    <property type="entry name" value="FGGY_Carb_Kinase"/>
</dbReference>
<name>A0A367CE62_9ENTE</name>
<evidence type="ECO:0000256" key="1">
    <source>
        <dbReference type="ARBA" id="ARBA00009156"/>
    </source>
</evidence>
<evidence type="ECO:0000256" key="3">
    <source>
        <dbReference type="ARBA" id="ARBA00022741"/>
    </source>
</evidence>
<dbReference type="EMBL" id="LEPB01000004">
    <property type="protein sequence ID" value="RCA10766.1"/>
    <property type="molecule type" value="Genomic_DNA"/>
</dbReference>
<dbReference type="GO" id="GO:0008993">
    <property type="term" value="F:rhamnulokinase activity"/>
    <property type="evidence" value="ECO:0007669"/>
    <property type="project" value="InterPro"/>
</dbReference>
<evidence type="ECO:0000256" key="5">
    <source>
        <dbReference type="ARBA" id="ARBA00022840"/>
    </source>
</evidence>
<feature type="domain" description="Carbohydrate kinase FGGY N-terminal" evidence="7">
    <location>
        <begin position="6"/>
        <end position="247"/>
    </location>
</feature>
<evidence type="ECO:0000313" key="10">
    <source>
        <dbReference type="Proteomes" id="UP000252797"/>
    </source>
</evidence>
<dbReference type="GO" id="GO:0019301">
    <property type="term" value="P:rhamnose catabolic process"/>
    <property type="evidence" value="ECO:0007669"/>
    <property type="project" value="InterPro"/>
</dbReference>
<evidence type="ECO:0008006" key="11">
    <source>
        <dbReference type="Google" id="ProtNLM"/>
    </source>
</evidence>
<protein>
    <recommendedName>
        <fullName evidence="11">Rhamnulokinase</fullName>
    </recommendedName>
</protein>
<keyword evidence="6" id="KW-0684">Rhamnose metabolism</keyword>
<comment type="caution">
    <text evidence="9">The sequence shown here is derived from an EMBL/GenBank/DDBJ whole genome shotgun (WGS) entry which is preliminary data.</text>
</comment>
<dbReference type="PANTHER" id="PTHR43095">
    <property type="entry name" value="SUGAR KINASE"/>
    <property type="match status" value="1"/>
</dbReference>
<dbReference type="InterPro" id="IPR018485">
    <property type="entry name" value="FGGY_C"/>
</dbReference>
<evidence type="ECO:0000313" key="9">
    <source>
        <dbReference type="EMBL" id="RCA10766.1"/>
    </source>
</evidence>
<evidence type="ECO:0000259" key="7">
    <source>
        <dbReference type="Pfam" id="PF00370"/>
    </source>
</evidence>
<reference evidence="9 10" key="1">
    <citation type="submission" date="2015-06" db="EMBL/GenBank/DDBJ databases">
        <title>The Genome Sequence of Enterococcus durans 4EA1.</title>
        <authorList>
            <consortium name="The Broad Institute Genomics Platform"/>
            <consortium name="The Broad Institute Genome Sequencing Center for Infectious Disease"/>
            <person name="Earl A.M."/>
            <person name="Van Tyne D."/>
            <person name="Lebreton F."/>
            <person name="Saavedra J.T."/>
            <person name="Gilmore M.S."/>
            <person name="Manson Mcguire A."/>
            <person name="Clock S."/>
            <person name="Crupain M."/>
            <person name="Rangan U."/>
            <person name="Young S."/>
            <person name="Abouelleil A."/>
            <person name="Cao P."/>
            <person name="Chapman S.B."/>
            <person name="Griggs A."/>
            <person name="Priest M."/>
            <person name="Shea T."/>
            <person name="Wortman J."/>
            <person name="Nusbaum C."/>
            <person name="Birren B."/>
        </authorList>
    </citation>
    <scope>NUCLEOTIDE SEQUENCE [LARGE SCALE GENOMIC DNA]</scope>
    <source>
        <strain evidence="9 10">4EA1</strain>
    </source>
</reference>
<dbReference type="InterPro" id="IPR043129">
    <property type="entry name" value="ATPase_NBD"/>
</dbReference>
<keyword evidence="2" id="KW-0808">Transferase</keyword>
<keyword evidence="5" id="KW-0067">ATP-binding</keyword>
<proteinExistence type="inferred from homology"/>
<comment type="similarity">
    <text evidence="1">Belongs to the FGGY kinase family.</text>
</comment>
<dbReference type="Pfam" id="PF00370">
    <property type="entry name" value="FGGY_N"/>
    <property type="match status" value="1"/>
</dbReference>
<feature type="domain" description="Carbohydrate kinase FGGY C-terminal" evidence="8">
    <location>
        <begin position="261"/>
        <end position="451"/>
    </location>
</feature>
<dbReference type="CDD" id="cd07771">
    <property type="entry name" value="ASKHA_NBD_FGGY_RhaB-like"/>
    <property type="match status" value="1"/>
</dbReference>
<evidence type="ECO:0000256" key="6">
    <source>
        <dbReference type="ARBA" id="ARBA00023308"/>
    </source>
</evidence>
<dbReference type="PANTHER" id="PTHR43095:SF2">
    <property type="entry name" value="GLUCONOKINASE"/>
    <property type="match status" value="1"/>
</dbReference>
<dbReference type="Gene3D" id="3.30.420.40">
    <property type="match status" value="2"/>
</dbReference>
<evidence type="ECO:0000256" key="4">
    <source>
        <dbReference type="ARBA" id="ARBA00022777"/>
    </source>
</evidence>
<dbReference type="InterPro" id="IPR018484">
    <property type="entry name" value="FGGY_N"/>
</dbReference>